<evidence type="ECO:0000313" key="6">
    <source>
        <dbReference type="EMBL" id="AOX16952.1"/>
    </source>
</evidence>
<dbReference type="Gene3D" id="1.10.443.10">
    <property type="entry name" value="Intergrase catalytic core"/>
    <property type="match status" value="1"/>
</dbReference>
<dbReference type="PANTHER" id="PTHR30629:SF2">
    <property type="entry name" value="PROPHAGE INTEGRASE INTS-RELATED"/>
    <property type="match status" value="1"/>
</dbReference>
<dbReference type="KEGG" id="kba:A0U89_07140"/>
<organism evidence="6 7">
    <name type="scientific">Kozakia baliensis</name>
    <dbReference type="NCBI Taxonomy" id="153496"/>
    <lineage>
        <taxon>Bacteria</taxon>
        <taxon>Pseudomonadati</taxon>
        <taxon>Pseudomonadota</taxon>
        <taxon>Alphaproteobacteria</taxon>
        <taxon>Acetobacterales</taxon>
        <taxon>Acetobacteraceae</taxon>
        <taxon>Kozakia</taxon>
    </lineage>
</organism>
<dbReference type="GO" id="GO:0015074">
    <property type="term" value="P:DNA integration"/>
    <property type="evidence" value="ECO:0007669"/>
    <property type="project" value="UniProtKB-KW"/>
</dbReference>
<accession>A0A1D8UTH6</accession>
<dbReference type="PANTHER" id="PTHR30629">
    <property type="entry name" value="PROPHAGE INTEGRASE"/>
    <property type="match status" value="1"/>
</dbReference>
<dbReference type="InterPro" id="IPR025166">
    <property type="entry name" value="Integrase_DNA_bind_dom"/>
</dbReference>
<keyword evidence="4" id="KW-0233">DNA recombination</keyword>
<feature type="domain" description="Tyr recombinase" evidence="5">
    <location>
        <begin position="192"/>
        <end position="381"/>
    </location>
</feature>
<dbReference type="Pfam" id="PF00589">
    <property type="entry name" value="Phage_integrase"/>
    <property type="match status" value="1"/>
</dbReference>
<dbReference type="InterPro" id="IPR010998">
    <property type="entry name" value="Integrase_recombinase_N"/>
</dbReference>
<dbReference type="InterPro" id="IPR011010">
    <property type="entry name" value="DNA_brk_join_enz"/>
</dbReference>
<sequence>MKPGRYSDGAGLYLVIRSSGHKGWVFRYAMSGRRRDIGLGAFPDVRLSDARISAEKARAQIREGIDPLAAKNVHVEDGDHSFRKAAADLIADRAIGWSNPKHAAQWTSTLEAHVYPVIGDIDVEDITTDHLLDILRPIWAKTPETGSRVRGRIEAIMDGARARGWRTSDNPARWKGHLATRLPPPSRVRATVHHPSLPWQQIPAFFADLRKREGYSARSLEFTILAACRSGEARGMKWSEVDLKKAIWTIPPERMKTRRWHRVPLSDEALQVLTAVRPDNIVLDHHVFAAPGGKPQSLMAMLETVRRMNGKKSGHEPIWKDGLTGEPIVPHGFRSSFRDWASEATPYAREVAEAALAHTVDNKVEAAYARSDLLDLRRPLMDDWGKWCISKL</sequence>
<dbReference type="SUPFAM" id="SSF56349">
    <property type="entry name" value="DNA breaking-rejoining enzymes"/>
    <property type="match status" value="1"/>
</dbReference>
<dbReference type="Pfam" id="PF22022">
    <property type="entry name" value="Phage_int_M"/>
    <property type="match status" value="1"/>
</dbReference>
<name>A0A1D8UTH6_9PROT</name>
<dbReference type="InterPro" id="IPR002104">
    <property type="entry name" value="Integrase_catalytic"/>
</dbReference>
<dbReference type="EMBL" id="CP014674">
    <property type="protein sequence ID" value="AOX16952.1"/>
    <property type="molecule type" value="Genomic_DNA"/>
</dbReference>
<keyword evidence="7" id="KW-1185">Reference proteome</keyword>
<evidence type="ECO:0000256" key="4">
    <source>
        <dbReference type="ARBA" id="ARBA00023172"/>
    </source>
</evidence>
<protein>
    <recommendedName>
        <fullName evidence="5">Tyr recombinase domain-containing protein</fullName>
    </recommendedName>
</protein>
<dbReference type="Gene3D" id="1.10.150.130">
    <property type="match status" value="1"/>
</dbReference>
<dbReference type="InterPro" id="IPR053876">
    <property type="entry name" value="Phage_int_M"/>
</dbReference>
<dbReference type="Gene3D" id="3.30.160.390">
    <property type="entry name" value="Integrase, DNA-binding domain"/>
    <property type="match status" value="1"/>
</dbReference>
<keyword evidence="2" id="KW-0229">DNA integration</keyword>
<dbReference type="CDD" id="cd00801">
    <property type="entry name" value="INT_P4_C"/>
    <property type="match status" value="1"/>
</dbReference>
<evidence type="ECO:0000313" key="7">
    <source>
        <dbReference type="Proteomes" id="UP000179145"/>
    </source>
</evidence>
<reference evidence="6 7" key="1">
    <citation type="journal article" date="2016" name="Microb. Cell Fact.">
        <title>Dissection of exopolysaccharide biosynthesis in Kozakia baliensis.</title>
        <authorList>
            <person name="Brandt J.U."/>
            <person name="Jakob F."/>
            <person name="Behr J."/>
            <person name="Geissler A.J."/>
            <person name="Vogel R.F."/>
        </authorList>
    </citation>
    <scope>NUCLEOTIDE SEQUENCE [LARGE SCALE GENOMIC DNA]</scope>
    <source>
        <strain evidence="6 7">DSM 14400</strain>
    </source>
</reference>
<keyword evidence="3" id="KW-0238">DNA-binding</keyword>
<evidence type="ECO:0000256" key="1">
    <source>
        <dbReference type="ARBA" id="ARBA00008857"/>
    </source>
</evidence>
<dbReference type="InterPro" id="IPR050808">
    <property type="entry name" value="Phage_Integrase"/>
</dbReference>
<proteinExistence type="inferred from homology"/>
<comment type="similarity">
    <text evidence="1">Belongs to the 'phage' integrase family.</text>
</comment>
<evidence type="ECO:0000256" key="3">
    <source>
        <dbReference type="ARBA" id="ARBA00023125"/>
    </source>
</evidence>
<dbReference type="InterPro" id="IPR013762">
    <property type="entry name" value="Integrase-like_cat_sf"/>
</dbReference>
<gene>
    <name evidence="6" type="ORF">A0U89_07140</name>
</gene>
<dbReference type="GO" id="GO:0003677">
    <property type="term" value="F:DNA binding"/>
    <property type="evidence" value="ECO:0007669"/>
    <property type="project" value="UniProtKB-KW"/>
</dbReference>
<dbReference type="GO" id="GO:0006310">
    <property type="term" value="P:DNA recombination"/>
    <property type="evidence" value="ECO:0007669"/>
    <property type="project" value="UniProtKB-KW"/>
</dbReference>
<evidence type="ECO:0000259" key="5">
    <source>
        <dbReference type="PROSITE" id="PS51898"/>
    </source>
</evidence>
<dbReference type="InterPro" id="IPR038488">
    <property type="entry name" value="Integrase_DNA-bd_sf"/>
</dbReference>
<dbReference type="AlphaFoldDB" id="A0A1D8UTH6"/>
<dbReference type="Pfam" id="PF13356">
    <property type="entry name" value="Arm-DNA-bind_3"/>
    <property type="match status" value="1"/>
</dbReference>
<dbReference type="PROSITE" id="PS51898">
    <property type="entry name" value="TYR_RECOMBINASE"/>
    <property type="match status" value="1"/>
</dbReference>
<dbReference type="Proteomes" id="UP000179145">
    <property type="component" value="Chromosome"/>
</dbReference>
<evidence type="ECO:0000256" key="2">
    <source>
        <dbReference type="ARBA" id="ARBA00022908"/>
    </source>
</evidence>